<proteinExistence type="predicted"/>
<comment type="caution">
    <text evidence="1">The sequence shown here is derived from an EMBL/GenBank/DDBJ whole genome shotgun (WGS) entry which is preliminary data.</text>
</comment>
<reference evidence="1 2" key="1">
    <citation type="journal article" date="2019" name="Nat. Med.">
        <title>A library of human gut bacterial isolates paired with longitudinal multiomics data enables mechanistic microbiome research.</title>
        <authorList>
            <person name="Poyet M."/>
            <person name="Groussin M."/>
            <person name="Gibbons S.M."/>
            <person name="Avila-Pacheco J."/>
            <person name="Jiang X."/>
            <person name="Kearney S.M."/>
            <person name="Perrotta A.R."/>
            <person name="Berdy B."/>
            <person name="Zhao S."/>
            <person name="Lieberman T.D."/>
            <person name="Swanson P.K."/>
            <person name="Smith M."/>
            <person name="Roesemann S."/>
            <person name="Alexander J.E."/>
            <person name="Rich S.A."/>
            <person name="Livny J."/>
            <person name="Vlamakis H."/>
            <person name="Clish C."/>
            <person name="Bullock K."/>
            <person name="Deik A."/>
            <person name="Scott J."/>
            <person name="Pierce K.A."/>
            <person name="Xavier R.J."/>
            <person name="Alm E.J."/>
        </authorList>
    </citation>
    <scope>NUCLEOTIDE SEQUENCE [LARGE SCALE GENOMIC DNA]</scope>
    <source>
        <strain evidence="1 2">BIOML-A165</strain>
    </source>
</reference>
<evidence type="ECO:0000313" key="2">
    <source>
        <dbReference type="Proteomes" id="UP000460317"/>
    </source>
</evidence>
<dbReference type="RefSeq" id="WP_070750808.1">
    <property type="nucleotide sequence ID" value="NZ_CAXTJI010000011.1"/>
</dbReference>
<dbReference type="EMBL" id="WCSB01000003">
    <property type="protein sequence ID" value="KAB4454330.1"/>
    <property type="molecule type" value="Genomic_DNA"/>
</dbReference>
<sequence>MNKTILKIANLISMSPQSGKESGLMGGKMGRTLFYYELSRMTGIKSYNDMADLLLEEIVCDVERMKDTSLESGLSGIGWGVNYAIQNSFVDADEEVLDELENYLFTEDWEFIDISSTFTFLSPAIYLLSKLEETPVSVPYDNYLSILIETCKSHFSIKKSKTLDLINSMLYFLLGLKRMNVCHQDVDPLIHEILSYLISHEKMKNDSRGDVSILLSLLKQIPHSTDLKEEAVANLKEIANSSQWNLVAYKKFLWQQFLFADSIGEEDSKLDEFLLHFDFETEDAKEILLPLGLCLINKKK</sequence>
<dbReference type="Gene3D" id="1.50.10.20">
    <property type="match status" value="1"/>
</dbReference>
<evidence type="ECO:0000313" key="1">
    <source>
        <dbReference type="EMBL" id="KAB4454330.1"/>
    </source>
</evidence>
<protein>
    <recommendedName>
        <fullName evidence="3">Lanthionine synthetase C-like protein</fullName>
    </recommendedName>
</protein>
<dbReference type="Proteomes" id="UP000460317">
    <property type="component" value="Unassembled WGS sequence"/>
</dbReference>
<organism evidence="1 2">
    <name type="scientific">Bacteroides thetaiotaomicron</name>
    <dbReference type="NCBI Taxonomy" id="818"/>
    <lineage>
        <taxon>Bacteria</taxon>
        <taxon>Pseudomonadati</taxon>
        <taxon>Bacteroidota</taxon>
        <taxon>Bacteroidia</taxon>
        <taxon>Bacteroidales</taxon>
        <taxon>Bacteroidaceae</taxon>
        <taxon>Bacteroides</taxon>
    </lineage>
</organism>
<gene>
    <name evidence="1" type="ORF">GAN93_05645</name>
</gene>
<name>A0A7J5JSH7_BACT4</name>
<dbReference type="SUPFAM" id="SSF158745">
    <property type="entry name" value="LanC-like"/>
    <property type="match status" value="1"/>
</dbReference>
<evidence type="ECO:0008006" key="3">
    <source>
        <dbReference type="Google" id="ProtNLM"/>
    </source>
</evidence>
<dbReference type="AlphaFoldDB" id="A0A7J5JSH7"/>
<accession>A0A7J5JSH7</accession>